<dbReference type="InterPro" id="IPR036770">
    <property type="entry name" value="Ankyrin_rpt-contain_sf"/>
</dbReference>
<organism evidence="1 2">
    <name type="scientific">Phocaeicola vulgatus</name>
    <name type="common">Bacteroides vulgatus</name>
    <dbReference type="NCBI Taxonomy" id="821"/>
    <lineage>
        <taxon>Bacteria</taxon>
        <taxon>Pseudomonadati</taxon>
        <taxon>Bacteroidota</taxon>
        <taxon>Bacteroidia</taxon>
        <taxon>Bacteroidales</taxon>
        <taxon>Bacteroidaceae</taxon>
        <taxon>Phocaeicola</taxon>
    </lineage>
</organism>
<comment type="caution">
    <text evidence="1">The sequence shown here is derived from an EMBL/GenBank/DDBJ whole genome shotgun (WGS) entry which is preliminary data.</text>
</comment>
<evidence type="ECO:0000313" key="2">
    <source>
        <dbReference type="Proteomes" id="UP000433382"/>
    </source>
</evidence>
<dbReference type="SUPFAM" id="SSF48403">
    <property type="entry name" value="Ankyrin repeat"/>
    <property type="match status" value="1"/>
</dbReference>
<dbReference type="EMBL" id="WCZM01000021">
    <property type="protein sequence ID" value="KAB3568313.1"/>
    <property type="molecule type" value="Genomic_DNA"/>
</dbReference>
<dbReference type="Proteomes" id="UP000433382">
    <property type="component" value="Unassembled WGS sequence"/>
</dbReference>
<name>A0A6I0FUP2_PHOVU</name>
<dbReference type="GO" id="GO:0006313">
    <property type="term" value="P:DNA transposition"/>
    <property type="evidence" value="ECO:0007669"/>
    <property type="project" value="InterPro"/>
</dbReference>
<gene>
    <name evidence="1" type="ORF">GAY01_14465</name>
</gene>
<accession>A0A6I0FUP2</accession>
<evidence type="ECO:0000313" key="1">
    <source>
        <dbReference type="EMBL" id="KAB3568313.1"/>
    </source>
</evidence>
<sequence length="341" mass="38994">MNAKERNKLQQYIGHCSNLDEQIRYIETVNSVSPLTDEDWYKLYFPACGNCDVSLFKWLQKRGAKINYDAASLLKWTVNRQQYGKDAIMRQLEISKLIIDELAENKAQIMGQALLTACGYNCIDCVFLLIKSGADISIVDERGLSPLDMAHIYGERFSDYTLYLSLLPLYEKGIPLKEAPEINSVGLYGYLFSSGRCHCITINTNKKKPILYNAETDNSILLQLIKDLRHCFVPLTYGNKLDCFSVMPDKIQFIIASPAHLPEHDWLDEKVFEVKKIVTTLKSNMSQIIKPYLQEDVQKIWAAGFEDKVLYTEKEYEECVNTLKSNAATVHKTSCFCDMAK</sequence>
<protein>
    <submittedName>
        <fullName evidence="1">Ankyrin repeat domain-containing protein</fullName>
    </submittedName>
</protein>
<dbReference type="AlphaFoldDB" id="A0A6I0FUP2"/>
<dbReference type="InterPro" id="IPR002110">
    <property type="entry name" value="Ankyrin_rpt"/>
</dbReference>
<dbReference type="InterPro" id="IPR036515">
    <property type="entry name" value="Transposase_17_sf"/>
</dbReference>
<dbReference type="Gene3D" id="1.25.40.20">
    <property type="entry name" value="Ankyrin repeat-containing domain"/>
    <property type="match status" value="1"/>
</dbReference>
<reference evidence="1 2" key="1">
    <citation type="journal article" date="2019" name="Nat. Med.">
        <title>A library of human gut bacterial isolates paired with longitudinal multiomics data enables mechanistic microbiome research.</title>
        <authorList>
            <person name="Poyet M."/>
            <person name="Groussin M."/>
            <person name="Gibbons S.M."/>
            <person name="Avila-Pacheco J."/>
            <person name="Jiang X."/>
            <person name="Kearney S.M."/>
            <person name="Perrotta A.R."/>
            <person name="Berdy B."/>
            <person name="Zhao S."/>
            <person name="Lieberman T.D."/>
            <person name="Swanson P.K."/>
            <person name="Smith M."/>
            <person name="Roesemann S."/>
            <person name="Alexander J.E."/>
            <person name="Rich S.A."/>
            <person name="Livny J."/>
            <person name="Vlamakis H."/>
            <person name="Clish C."/>
            <person name="Bullock K."/>
            <person name="Deik A."/>
            <person name="Scott J."/>
            <person name="Pierce K.A."/>
            <person name="Xavier R.J."/>
            <person name="Alm E.J."/>
        </authorList>
    </citation>
    <scope>NUCLEOTIDE SEQUENCE [LARGE SCALE GENOMIC DNA]</scope>
    <source>
        <strain evidence="1 2">BIOML-A73</strain>
    </source>
</reference>
<dbReference type="Pfam" id="PF00023">
    <property type="entry name" value="Ank"/>
    <property type="match status" value="1"/>
</dbReference>
<dbReference type="GO" id="GO:0003677">
    <property type="term" value="F:DNA binding"/>
    <property type="evidence" value="ECO:0007669"/>
    <property type="project" value="InterPro"/>
</dbReference>
<dbReference type="Gene3D" id="3.30.70.1290">
    <property type="entry name" value="Transposase IS200-like"/>
    <property type="match status" value="1"/>
</dbReference>
<proteinExistence type="predicted"/>
<dbReference type="GO" id="GO:0004803">
    <property type="term" value="F:transposase activity"/>
    <property type="evidence" value="ECO:0007669"/>
    <property type="project" value="InterPro"/>
</dbReference>